<gene>
    <name evidence="2" type="ORF">Tco_1030444</name>
</gene>
<comment type="caution">
    <text evidence="2">The sequence shown here is derived from an EMBL/GenBank/DDBJ whole genome shotgun (WGS) entry which is preliminary data.</text>
</comment>
<dbReference type="Proteomes" id="UP001151760">
    <property type="component" value="Unassembled WGS sequence"/>
</dbReference>
<protein>
    <submittedName>
        <fullName evidence="2">Uncharacterized protein</fullName>
    </submittedName>
</protein>
<evidence type="ECO:0000313" key="2">
    <source>
        <dbReference type="EMBL" id="GJT71158.1"/>
    </source>
</evidence>
<proteinExistence type="predicted"/>
<dbReference type="EMBL" id="BQNB010018144">
    <property type="protein sequence ID" value="GJT71158.1"/>
    <property type="molecule type" value="Genomic_DNA"/>
</dbReference>
<accession>A0ABQ5G682</accession>
<feature type="coiled-coil region" evidence="1">
    <location>
        <begin position="48"/>
        <end position="75"/>
    </location>
</feature>
<evidence type="ECO:0000313" key="3">
    <source>
        <dbReference type="Proteomes" id="UP001151760"/>
    </source>
</evidence>
<sequence length="194" mass="22390">MSNTNNINMQTQTSSALHNVIMEAGSKDRPPLLAPDKIETKDAVSSCSFSKEQEIQQFEENARLLKEEKHLTNEILHDIDCKTTLTKLRTMFENTFNSELRECLQNCIALETYSVKDTIIGDMDFIEKYMIETILHQKEIQKLLTKKKLLKENSNSETAFIKSAKESSLDFETKDVHAIKDKIEKAKERCMAYF</sequence>
<keyword evidence="3" id="KW-1185">Reference proteome</keyword>
<name>A0ABQ5G682_9ASTR</name>
<evidence type="ECO:0000256" key="1">
    <source>
        <dbReference type="SAM" id="Coils"/>
    </source>
</evidence>
<organism evidence="2 3">
    <name type="scientific">Tanacetum coccineum</name>
    <dbReference type="NCBI Taxonomy" id="301880"/>
    <lineage>
        <taxon>Eukaryota</taxon>
        <taxon>Viridiplantae</taxon>
        <taxon>Streptophyta</taxon>
        <taxon>Embryophyta</taxon>
        <taxon>Tracheophyta</taxon>
        <taxon>Spermatophyta</taxon>
        <taxon>Magnoliopsida</taxon>
        <taxon>eudicotyledons</taxon>
        <taxon>Gunneridae</taxon>
        <taxon>Pentapetalae</taxon>
        <taxon>asterids</taxon>
        <taxon>campanulids</taxon>
        <taxon>Asterales</taxon>
        <taxon>Asteraceae</taxon>
        <taxon>Asteroideae</taxon>
        <taxon>Anthemideae</taxon>
        <taxon>Anthemidinae</taxon>
        <taxon>Tanacetum</taxon>
    </lineage>
</organism>
<reference evidence="2" key="2">
    <citation type="submission" date="2022-01" db="EMBL/GenBank/DDBJ databases">
        <authorList>
            <person name="Yamashiro T."/>
            <person name="Shiraishi A."/>
            <person name="Satake H."/>
            <person name="Nakayama K."/>
        </authorList>
    </citation>
    <scope>NUCLEOTIDE SEQUENCE</scope>
</reference>
<reference evidence="2" key="1">
    <citation type="journal article" date="2022" name="Int. J. Mol. Sci.">
        <title>Draft Genome of Tanacetum Coccineum: Genomic Comparison of Closely Related Tanacetum-Family Plants.</title>
        <authorList>
            <person name="Yamashiro T."/>
            <person name="Shiraishi A."/>
            <person name="Nakayama K."/>
            <person name="Satake H."/>
        </authorList>
    </citation>
    <scope>NUCLEOTIDE SEQUENCE</scope>
</reference>
<keyword evidence="1" id="KW-0175">Coiled coil</keyword>